<accession>A0AAD5MEF0</accession>
<keyword evidence="2" id="KW-1185">Reference proteome</keyword>
<dbReference type="EMBL" id="JAHQIW010003028">
    <property type="protein sequence ID" value="KAJ1357075.1"/>
    <property type="molecule type" value="Genomic_DNA"/>
</dbReference>
<comment type="caution">
    <text evidence="1">The sequence shown here is derived from an EMBL/GenBank/DDBJ whole genome shotgun (WGS) entry which is preliminary data.</text>
</comment>
<proteinExistence type="predicted"/>
<gene>
    <name evidence="1" type="ORF">KIN20_015103</name>
</gene>
<reference evidence="1" key="1">
    <citation type="submission" date="2021-06" db="EMBL/GenBank/DDBJ databases">
        <title>Parelaphostrongylus tenuis whole genome reference sequence.</title>
        <authorList>
            <person name="Garwood T.J."/>
            <person name="Larsen P.A."/>
            <person name="Fountain-Jones N.M."/>
            <person name="Garbe J.R."/>
            <person name="Macchietto M.G."/>
            <person name="Kania S.A."/>
            <person name="Gerhold R.W."/>
            <person name="Richards J.E."/>
            <person name="Wolf T.M."/>
        </authorList>
    </citation>
    <scope>NUCLEOTIDE SEQUENCE</scope>
    <source>
        <strain evidence="1">MNPRO001-30</strain>
        <tissue evidence="1">Meninges</tissue>
    </source>
</reference>
<organism evidence="1 2">
    <name type="scientific">Parelaphostrongylus tenuis</name>
    <name type="common">Meningeal worm</name>
    <dbReference type="NCBI Taxonomy" id="148309"/>
    <lineage>
        <taxon>Eukaryota</taxon>
        <taxon>Metazoa</taxon>
        <taxon>Ecdysozoa</taxon>
        <taxon>Nematoda</taxon>
        <taxon>Chromadorea</taxon>
        <taxon>Rhabditida</taxon>
        <taxon>Rhabditina</taxon>
        <taxon>Rhabditomorpha</taxon>
        <taxon>Strongyloidea</taxon>
        <taxon>Metastrongylidae</taxon>
        <taxon>Parelaphostrongylus</taxon>
    </lineage>
</organism>
<evidence type="ECO:0000313" key="1">
    <source>
        <dbReference type="EMBL" id="KAJ1357075.1"/>
    </source>
</evidence>
<evidence type="ECO:0000313" key="2">
    <source>
        <dbReference type="Proteomes" id="UP001196413"/>
    </source>
</evidence>
<name>A0AAD5MEF0_PARTN</name>
<protein>
    <submittedName>
        <fullName evidence="1">Uncharacterized protein</fullName>
    </submittedName>
</protein>
<sequence length="114" mass="12990">MATSFTKRRFDKIFHHKYALLVPVDHTGFPYVITMADVLMISSSSKRRTMRVKCSSNSSSSQYDHMFKDFAASDGARLVNVVVDLVQKAVRDLGLRFVLLSVLSQQRHLLKEPD</sequence>
<dbReference type="Proteomes" id="UP001196413">
    <property type="component" value="Unassembled WGS sequence"/>
</dbReference>
<dbReference type="AlphaFoldDB" id="A0AAD5MEF0"/>